<sequence length="881" mass="96402">MASPTTITARLDNGLTVVLRELHRVPVVSCWVWYRVGSRNEPPGLTGISHWVEHMLFKGTPRFPPGSIFREVNRWGGTLNGFTWIDYTAYFETLPNTAVRLALEIESDRTQHAAFDPAEVERERTVILSEREGNENQPAYFLREEVLAAAFRAHPYGQPVIGHRADLLSITREELYRHYRTFYTPNNATLVLVGDFDAEQMLRSVEDPFGRIPAGPEPPAVRAREPEQWGERRVTVRRPAPTPVLLMAWHAPPAASPDAPALVVLDTVLSGAKPVSFGGGGMGRSSRLYRALVSSGLCSSAASSFALTIDPYLFTVSATLTPTADPGQVEAIVERELARVREEPVPPDELARAIRQLRAQFAQAHEQVTALGYYLGMLRTVAPERDPDALLDELESVTPDELLRVANTCLVPERRTVGWLEPAGATLGAAPPAELLAARPHFLVDPGPEPVIYPRVSLTIRQDRLANGLTLLGHHDPTSEVAAVALRLPAGAARDGDRPGTAYLTGQMLTHGTEARSFDALNEELDALGAALSVSVGRDAVDVSATCLRDDLPRIVELLAEVALRPTFPEDELERVRAQALTALRQALNSTRAQADYTLRSLLYPPGHPYHHRVLGTEERLRDATREELVDFHRRLYRPDRAYLAVAGGVPVEEAWRLIEAAFAGWEPGEAPELAIPPVEPPPGRVRRRESLPGKSQADIALGLPVIPRHHPDYETLRLANIVLGRLGLMGRLGASVRERLGLAYYASSTLEAGLGPGLWMAYAGVNPVNIERAIEQIIAEVIRLREEPVDQRELSDARTYLLGSLPLGLETSGAIASLALDLACYGLGLDYVDRLPDLIGSITAEQIQQVARRYLDPERMAIAVAGPEAPAGETVPTPVA</sequence>
<accession>A0AA41WDE9</accession>
<dbReference type="InterPro" id="IPR050361">
    <property type="entry name" value="MPP/UQCRC_Complex"/>
</dbReference>
<protein>
    <submittedName>
        <fullName evidence="5">Insulinase family protein</fullName>
    </submittedName>
</protein>
<dbReference type="Proteomes" id="UP001165306">
    <property type="component" value="Unassembled WGS sequence"/>
</dbReference>
<evidence type="ECO:0000256" key="2">
    <source>
        <dbReference type="SAM" id="MobiDB-lite"/>
    </source>
</evidence>
<dbReference type="Pfam" id="PF05193">
    <property type="entry name" value="Peptidase_M16_C"/>
    <property type="match status" value="2"/>
</dbReference>
<dbReference type="InterPro" id="IPR007863">
    <property type="entry name" value="Peptidase_M16_C"/>
</dbReference>
<dbReference type="GO" id="GO:0046872">
    <property type="term" value="F:metal ion binding"/>
    <property type="evidence" value="ECO:0007669"/>
    <property type="project" value="InterPro"/>
</dbReference>
<dbReference type="InterPro" id="IPR011765">
    <property type="entry name" value="Pept_M16_N"/>
</dbReference>
<proteinExistence type="inferred from homology"/>
<dbReference type="RefSeq" id="WP_284057748.1">
    <property type="nucleotide sequence ID" value="NZ_JAMSLR010000009.1"/>
</dbReference>
<dbReference type="PANTHER" id="PTHR11851">
    <property type="entry name" value="METALLOPROTEASE"/>
    <property type="match status" value="1"/>
</dbReference>
<dbReference type="EMBL" id="JAMSLR010000009">
    <property type="protein sequence ID" value="MCM8749962.1"/>
    <property type="molecule type" value="Genomic_DNA"/>
</dbReference>
<gene>
    <name evidence="5" type="ORF">NET02_12460</name>
</gene>
<comment type="caution">
    <text evidence="5">The sequence shown here is derived from an EMBL/GenBank/DDBJ whole genome shotgun (WGS) entry which is preliminary data.</text>
</comment>
<feature type="domain" description="Peptidase M16 C-terminal" evidence="4">
    <location>
        <begin position="169"/>
        <end position="357"/>
    </location>
</feature>
<evidence type="ECO:0000259" key="4">
    <source>
        <dbReference type="Pfam" id="PF05193"/>
    </source>
</evidence>
<reference evidence="5" key="1">
    <citation type="submission" date="2022-06" db="EMBL/GenBank/DDBJ databases">
        <title>CFH 74404 Thermomicrobiaceae sp.</title>
        <authorList>
            <person name="Ming H."/>
            <person name="Li W.-J."/>
            <person name="Zhao Z."/>
        </authorList>
    </citation>
    <scope>NUCLEOTIDE SEQUENCE</scope>
    <source>
        <strain evidence="5">CFH 74404</strain>
    </source>
</reference>
<feature type="compositionally biased region" description="Basic and acidic residues" evidence="2">
    <location>
        <begin position="222"/>
        <end position="231"/>
    </location>
</feature>
<organism evidence="5 6">
    <name type="scientific">Thermalbibacter longus</name>
    <dbReference type="NCBI Taxonomy" id="2951981"/>
    <lineage>
        <taxon>Bacteria</taxon>
        <taxon>Pseudomonadati</taxon>
        <taxon>Thermomicrobiota</taxon>
        <taxon>Thermomicrobia</taxon>
        <taxon>Thermomicrobiales</taxon>
        <taxon>Thermomicrobiaceae</taxon>
        <taxon>Thermalbibacter</taxon>
    </lineage>
</organism>
<dbReference type="PANTHER" id="PTHR11851:SF49">
    <property type="entry name" value="MITOCHONDRIAL-PROCESSING PEPTIDASE SUBUNIT ALPHA"/>
    <property type="match status" value="1"/>
</dbReference>
<dbReference type="Gene3D" id="3.30.830.10">
    <property type="entry name" value="Metalloenzyme, LuxS/M16 peptidase-like"/>
    <property type="match status" value="4"/>
</dbReference>
<feature type="region of interest" description="Disordered" evidence="2">
    <location>
        <begin position="208"/>
        <end position="231"/>
    </location>
</feature>
<evidence type="ECO:0000313" key="6">
    <source>
        <dbReference type="Proteomes" id="UP001165306"/>
    </source>
</evidence>
<evidence type="ECO:0000256" key="1">
    <source>
        <dbReference type="ARBA" id="ARBA00007261"/>
    </source>
</evidence>
<comment type="similarity">
    <text evidence="1">Belongs to the peptidase M16 family.</text>
</comment>
<feature type="domain" description="Peptidase M16 N-terminal" evidence="3">
    <location>
        <begin position="474"/>
        <end position="584"/>
    </location>
</feature>
<dbReference type="AlphaFoldDB" id="A0AA41WDE9"/>
<dbReference type="InterPro" id="IPR011249">
    <property type="entry name" value="Metalloenz_LuxS/M16"/>
</dbReference>
<dbReference type="Pfam" id="PF00675">
    <property type="entry name" value="Peptidase_M16"/>
    <property type="match status" value="2"/>
</dbReference>
<feature type="domain" description="Peptidase M16 C-terminal" evidence="4">
    <location>
        <begin position="624"/>
        <end position="800"/>
    </location>
</feature>
<evidence type="ECO:0000313" key="5">
    <source>
        <dbReference type="EMBL" id="MCM8749962.1"/>
    </source>
</evidence>
<evidence type="ECO:0000259" key="3">
    <source>
        <dbReference type="Pfam" id="PF00675"/>
    </source>
</evidence>
<name>A0AA41WDE9_9BACT</name>
<keyword evidence="6" id="KW-1185">Reference proteome</keyword>
<feature type="domain" description="Peptidase M16 N-terminal" evidence="3">
    <location>
        <begin position="17"/>
        <end position="162"/>
    </location>
</feature>
<dbReference type="SUPFAM" id="SSF63411">
    <property type="entry name" value="LuxS/MPP-like metallohydrolase"/>
    <property type="match status" value="4"/>
</dbReference>